<feature type="transmembrane region" description="Helical" evidence="3">
    <location>
        <begin position="6"/>
        <end position="25"/>
    </location>
</feature>
<evidence type="ECO:0000256" key="1">
    <source>
        <dbReference type="SAM" id="Coils"/>
    </source>
</evidence>
<name>A0ABT7T082_9ALTE</name>
<reference evidence="4 5" key="1">
    <citation type="submission" date="2023-06" db="EMBL/GenBank/DDBJ databases">
        <title>Alteromonas sp. ASW11-36 isolated from intertidal sand.</title>
        <authorList>
            <person name="Li Y."/>
        </authorList>
    </citation>
    <scope>NUCLEOTIDE SEQUENCE [LARGE SCALE GENOMIC DNA]</scope>
    <source>
        <strain evidence="4 5">ASW11-36</strain>
    </source>
</reference>
<organism evidence="4 5">
    <name type="scientific">Alteromonas arenosi</name>
    <dbReference type="NCBI Taxonomy" id="3055817"/>
    <lineage>
        <taxon>Bacteria</taxon>
        <taxon>Pseudomonadati</taxon>
        <taxon>Pseudomonadota</taxon>
        <taxon>Gammaproteobacteria</taxon>
        <taxon>Alteromonadales</taxon>
        <taxon>Alteromonadaceae</taxon>
        <taxon>Alteromonas/Salinimonas group</taxon>
        <taxon>Alteromonas</taxon>
    </lineage>
</organism>
<keyword evidence="3" id="KW-1133">Transmembrane helix</keyword>
<evidence type="ECO:0000313" key="5">
    <source>
        <dbReference type="Proteomes" id="UP001234343"/>
    </source>
</evidence>
<protein>
    <submittedName>
        <fullName evidence="4">DUF1043 family protein</fullName>
    </submittedName>
</protein>
<dbReference type="InterPro" id="IPR009386">
    <property type="entry name" value="ZapG-like"/>
</dbReference>
<keyword evidence="5" id="KW-1185">Reference proteome</keyword>
<dbReference type="Proteomes" id="UP001234343">
    <property type="component" value="Unassembled WGS sequence"/>
</dbReference>
<comment type="caution">
    <text evidence="4">The sequence shown here is derived from an EMBL/GenBank/DDBJ whole genome shotgun (WGS) entry which is preliminary data.</text>
</comment>
<feature type="region of interest" description="Disordered" evidence="2">
    <location>
        <begin position="105"/>
        <end position="145"/>
    </location>
</feature>
<feature type="coiled-coil region" evidence="1">
    <location>
        <begin position="53"/>
        <end position="80"/>
    </location>
</feature>
<accession>A0ABT7T082</accession>
<gene>
    <name evidence="4" type="ORF">QTP81_14685</name>
</gene>
<keyword evidence="3" id="KW-0472">Membrane</keyword>
<evidence type="ECO:0000256" key="3">
    <source>
        <dbReference type="SAM" id="Phobius"/>
    </source>
</evidence>
<evidence type="ECO:0000313" key="4">
    <source>
        <dbReference type="EMBL" id="MDM7861847.1"/>
    </source>
</evidence>
<proteinExistence type="predicted"/>
<dbReference type="RefSeq" id="WP_289366523.1">
    <property type="nucleotide sequence ID" value="NZ_JAUCBP010000012.1"/>
</dbReference>
<dbReference type="EMBL" id="JAUCBP010000012">
    <property type="protein sequence ID" value="MDM7861847.1"/>
    <property type="molecule type" value="Genomic_DNA"/>
</dbReference>
<keyword evidence="1" id="KW-0175">Coiled coil</keyword>
<sequence length="145" mass="16356">MDILVAVGLVVVGLIIGFFVARFIYTQQTESLAAKEAEKNVKAVLTQQAEHHVFQARQTLQGLKHQIDVLEEQISDYEVQTKPSEELDTMPKMTFFGEQATALLRNTHKQRTPKKSTSEEQPRDFANSASGLFIDDNQQPNDHKS</sequence>
<keyword evidence="3" id="KW-0812">Transmembrane</keyword>
<dbReference type="Pfam" id="PF06295">
    <property type="entry name" value="ZapG-like"/>
    <property type="match status" value="1"/>
</dbReference>
<evidence type="ECO:0000256" key="2">
    <source>
        <dbReference type="SAM" id="MobiDB-lite"/>
    </source>
</evidence>
<feature type="compositionally biased region" description="Polar residues" evidence="2">
    <location>
        <begin position="136"/>
        <end position="145"/>
    </location>
</feature>